<name>A0ABU8CY79_9GAMM</name>
<dbReference type="EMBL" id="JBANDL010000002">
    <property type="protein sequence ID" value="MEI2453734.1"/>
    <property type="molecule type" value="Genomic_DNA"/>
</dbReference>
<comment type="caution">
    <text evidence="1">The sequence shown here is derived from an EMBL/GenBank/DDBJ whole genome shotgun (WGS) entry which is preliminary data.</text>
</comment>
<dbReference type="Gene3D" id="3.40.1350.120">
    <property type="match status" value="1"/>
</dbReference>
<reference evidence="1 2" key="1">
    <citation type="submission" date="2024-02" db="EMBL/GenBank/DDBJ databases">
        <title>Lysobacter Genome Sequencing and Mining.</title>
        <authorList>
            <person name="Bierman J."/>
            <person name="Walker M.C."/>
        </authorList>
    </citation>
    <scope>NUCLEOTIDE SEQUENCE [LARGE SCALE GENOMIC DNA]</scope>
    <source>
        <strain evidence="1 2">PB6250</strain>
    </source>
</reference>
<accession>A0ABU8CY79</accession>
<protein>
    <submittedName>
        <fullName evidence="1">Uncharacterized protein</fullName>
    </submittedName>
</protein>
<evidence type="ECO:0000313" key="2">
    <source>
        <dbReference type="Proteomes" id="UP001387215"/>
    </source>
</evidence>
<gene>
    <name evidence="1" type="ORF">V2J18_03475</name>
</gene>
<proteinExistence type="predicted"/>
<sequence>MAAMEMGMGDAAFASGIAIPAAIGGSKVVAGVSDDLVKRAAQAADDLAREIEGITQGGTALVTRAGNATFEVGKAMDDLSATEQQGLRILLALGYDVHVPLEASKRGVSGMPTSEFVVEGLGRVDVYAPEKPSVIAIAREVEAKVFSGQADSVVVVVPVGFSNFDMYKAAAAAFMKVRQGRQIPLDRLIFSQRGRVVQFDRMVVENLLRR</sequence>
<dbReference type="Proteomes" id="UP001387215">
    <property type="component" value="Unassembled WGS sequence"/>
</dbReference>
<evidence type="ECO:0000313" key="1">
    <source>
        <dbReference type="EMBL" id="MEI2453734.1"/>
    </source>
</evidence>
<organism evidence="1 2">
    <name type="scientific">Lysobacter firmicutimachus</name>
    <dbReference type="NCBI Taxonomy" id="1792846"/>
    <lineage>
        <taxon>Bacteria</taxon>
        <taxon>Pseudomonadati</taxon>
        <taxon>Pseudomonadota</taxon>
        <taxon>Gammaproteobacteria</taxon>
        <taxon>Lysobacterales</taxon>
        <taxon>Lysobacteraceae</taxon>
        <taxon>Lysobacter</taxon>
    </lineage>
</organism>
<keyword evidence="2" id="KW-1185">Reference proteome</keyword>
<dbReference type="RefSeq" id="WP_141233447.1">
    <property type="nucleotide sequence ID" value="NZ_JBANDL010000002.1"/>
</dbReference>